<dbReference type="Pfam" id="PF18962">
    <property type="entry name" value="Por_Secre_tail"/>
    <property type="match status" value="1"/>
</dbReference>
<dbReference type="RefSeq" id="WP_215240138.1">
    <property type="nucleotide sequence ID" value="NZ_CAJRAF010000002.1"/>
</dbReference>
<feature type="domain" description="Secretion system C-terminal sorting" evidence="2">
    <location>
        <begin position="468"/>
        <end position="541"/>
    </location>
</feature>
<protein>
    <recommendedName>
        <fullName evidence="5">T9SS type A sorting domain-containing protein</fullName>
    </recommendedName>
</protein>
<dbReference type="InterPro" id="IPR026444">
    <property type="entry name" value="Secre_tail"/>
</dbReference>
<evidence type="ECO:0008006" key="5">
    <source>
        <dbReference type="Google" id="ProtNLM"/>
    </source>
</evidence>
<dbReference type="InterPro" id="IPR011041">
    <property type="entry name" value="Quinoprot_gluc/sorb_DH_b-prop"/>
</dbReference>
<evidence type="ECO:0000313" key="4">
    <source>
        <dbReference type="Proteomes" id="UP000680038"/>
    </source>
</evidence>
<evidence type="ECO:0000313" key="3">
    <source>
        <dbReference type="EMBL" id="CAG5005863.1"/>
    </source>
</evidence>
<dbReference type="SUPFAM" id="SSF50952">
    <property type="entry name" value="Soluble quinoprotein glucose dehydrogenase"/>
    <property type="match status" value="1"/>
</dbReference>
<keyword evidence="4" id="KW-1185">Reference proteome</keyword>
<dbReference type="Gene3D" id="2.120.10.30">
    <property type="entry name" value="TolB, C-terminal domain"/>
    <property type="match status" value="1"/>
</dbReference>
<dbReference type="Proteomes" id="UP000680038">
    <property type="component" value="Unassembled WGS sequence"/>
</dbReference>
<dbReference type="NCBIfam" id="TIGR04183">
    <property type="entry name" value="Por_Secre_tail"/>
    <property type="match status" value="1"/>
</dbReference>
<dbReference type="Pfam" id="PF07995">
    <property type="entry name" value="GSDH"/>
    <property type="match status" value="1"/>
</dbReference>
<organism evidence="3 4">
    <name type="scientific">Dyadobacter helix</name>
    <dbReference type="NCBI Taxonomy" id="2822344"/>
    <lineage>
        <taxon>Bacteria</taxon>
        <taxon>Pseudomonadati</taxon>
        <taxon>Bacteroidota</taxon>
        <taxon>Cytophagia</taxon>
        <taxon>Cytophagales</taxon>
        <taxon>Spirosomataceae</taxon>
        <taxon>Dyadobacter</taxon>
    </lineage>
</organism>
<reference evidence="3" key="1">
    <citation type="submission" date="2021-04" db="EMBL/GenBank/DDBJ databases">
        <authorList>
            <person name="Rodrigo-Torres L."/>
            <person name="Arahal R. D."/>
            <person name="Lucena T."/>
        </authorList>
    </citation>
    <scope>NUCLEOTIDE SEQUENCE</scope>
    <source>
        <strain evidence="3">CECT 9275</strain>
    </source>
</reference>
<evidence type="ECO:0000259" key="2">
    <source>
        <dbReference type="Pfam" id="PF18962"/>
    </source>
</evidence>
<comment type="caution">
    <text evidence="3">The sequence shown here is derived from an EMBL/GenBank/DDBJ whole genome shotgun (WGS) entry which is preliminary data.</text>
</comment>
<feature type="domain" description="Glucose/Sorbosone dehydrogenase" evidence="1">
    <location>
        <begin position="137"/>
        <end position="269"/>
    </location>
</feature>
<evidence type="ECO:0000259" key="1">
    <source>
        <dbReference type="Pfam" id="PF07995"/>
    </source>
</evidence>
<dbReference type="EMBL" id="CAJRAF010000002">
    <property type="protein sequence ID" value="CAG5005863.1"/>
    <property type="molecule type" value="Genomic_DNA"/>
</dbReference>
<dbReference type="InterPro" id="IPR012938">
    <property type="entry name" value="Glc/Sorbosone_DH"/>
</dbReference>
<dbReference type="AlphaFoldDB" id="A0A916ND43"/>
<name>A0A916ND43_9BACT</name>
<gene>
    <name evidence="3" type="ORF">DYBT9275_03670</name>
</gene>
<accession>A0A916ND43</accession>
<proteinExistence type="predicted"/>
<sequence length="543" mass="60133">MKHLYPFFLVTGLLICPDLKAQSAHVLKSDLKIRAVHKIENTDLQVRLRYSPTNDSFYTIDLSGGLHHLVKNADGTFQNSRVSGVEDHGINYLQGLAIRDGWIYLAGNVVIQQGVSGYGKAVKAQIRPGLPFLWVEIFRTEAHASSKTLFDHSFSAICFSADGKDIYISSGSRTDHGEVKNNEGLYPNLREVALTSAIYKLPAGTEKLFLPNDSASLAPYIFVRGVRNAFGLAVAANGDLFSVENSGERDDPEEMNWIRPGAHYGFPWEIGGNDNPMQFAGYDPEADKLLNHQYTGYKTKAFYDDPAYPKKPAGLVYRTPVVNLGPDADKFRDPVTGIVKDASDTGTGITTFSGHRSPVGLSFDTKNALKGMYTGKGFMLSYQKGYDGYGPLEETGQDLLMLDLKKNLAGDNYELHAFQIAEGFQEPTDSEINGNKIYILEERGQIWEITFPQEIITGTDPESRAFKVYPNLASDKLFLEGPGLNEISAIYIHDITGRQVLSYLPQQVTGYAEMDVSGLQAGIYIIQTITARHHFTKKILISR</sequence>
<dbReference type="InterPro" id="IPR011042">
    <property type="entry name" value="6-blade_b-propeller_TolB-like"/>
</dbReference>